<dbReference type="Gene3D" id="3.60.15.10">
    <property type="entry name" value="Ribonuclease Z/Hydroxyacylglutathione hydrolase-like"/>
    <property type="match status" value="1"/>
</dbReference>
<dbReference type="GO" id="GO:0016787">
    <property type="term" value="F:hydrolase activity"/>
    <property type="evidence" value="ECO:0007669"/>
    <property type="project" value="UniProtKB-KW"/>
</dbReference>
<proteinExistence type="inferred from homology"/>
<dbReference type="SUPFAM" id="SSF56281">
    <property type="entry name" value="Metallo-hydrolase/oxidoreductase"/>
    <property type="match status" value="1"/>
</dbReference>
<comment type="caution">
    <text evidence="7">The sequence shown here is derived from an EMBL/GenBank/DDBJ whole genome shotgun (WGS) entry which is preliminary data.</text>
</comment>
<keyword evidence="3" id="KW-0479">Metal-binding</keyword>
<dbReference type="InterPro" id="IPR036866">
    <property type="entry name" value="RibonucZ/Hydroxyglut_hydro"/>
</dbReference>
<name>A0A074KWV0_9BACT</name>
<dbReference type="SMART" id="SM00849">
    <property type="entry name" value="Lactamase_B"/>
    <property type="match status" value="1"/>
</dbReference>
<accession>A0A074KWV0</accession>
<dbReference type="STRING" id="1048983.EL17_18230"/>
<feature type="domain" description="Metallo-beta-lactamase" evidence="6">
    <location>
        <begin position="57"/>
        <end position="272"/>
    </location>
</feature>
<dbReference type="eggNOG" id="COG0491">
    <property type="taxonomic scope" value="Bacteria"/>
</dbReference>
<keyword evidence="8" id="KW-1185">Reference proteome</keyword>
<evidence type="ECO:0000256" key="1">
    <source>
        <dbReference type="ARBA" id="ARBA00001947"/>
    </source>
</evidence>
<keyword evidence="4" id="KW-0378">Hydrolase</keyword>
<dbReference type="GO" id="GO:0046872">
    <property type="term" value="F:metal ion binding"/>
    <property type="evidence" value="ECO:0007669"/>
    <property type="project" value="UniProtKB-KW"/>
</dbReference>
<evidence type="ECO:0000256" key="4">
    <source>
        <dbReference type="ARBA" id="ARBA00022801"/>
    </source>
</evidence>
<dbReference type="Proteomes" id="UP000027821">
    <property type="component" value="Unassembled WGS sequence"/>
</dbReference>
<comment type="similarity">
    <text evidence="2">Belongs to the metallo-beta-lactamase superfamily.</text>
</comment>
<evidence type="ECO:0000256" key="5">
    <source>
        <dbReference type="ARBA" id="ARBA00022833"/>
    </source>
</evidence>
<evidence type="ECO:0000259" key="6">
    <source>
        <dbReference type="SMART" id="SM00849"/>
    </source>
</evidence>
<dbReference type="AlphaFoldDB" id="A0A074KWV0"/>
<dbReference type="Pfam" id="PF00753">
    <property type="entry name" value="Lactamase_B"/>
    <property type="match status" value="1"/>
</dbReference>
<sequence length="288" mass="32639">MIQAFSKSLTFKEGDGKLHGFSTGMVKVKSTFRTAKGNVLTSKLCILMDNEWTEYMPIMVWVIDHPEGVFVIDSGENARVTNKGYFKGEGLILNYINTTSFIFDVKVEEEVGPQLKSLGYNEDQITSVILTHLHLDHFDGLSYFENTEIIINQLEWDSPSFALPSLYPEWFSPKKVQLKTSKNSHFKNSLPLVKSGEIELVHTPGHTLGHCSILLKTSGLDYLIAGDVTYNQHQLENNINAGGHQNFKSSQTTYKAIKSYALKHKLVYLPSHDIQVFERMGKNTYLRQ</sequence>
<dbReference type="OrthoDB" id="9802248at2"/>
<keyword evidence="5" id="KW-0862">Zinc</keyword>
<dbReference type="EMBL" id="JMIH01000024">
    <property type="protein sequence ID" value="KEO72675.1"/>
    <property type="molecule type" value="Genomic_DNA"/>
</dbReference>
<evidence type="ECO:0000256" key="2">
    <source>
        <dbReference type="ARBA" id="ARBA00007749"/>
    </source>
</evidence>
<comment type="cofactor">
    <cofactor evidence="1">
        <name>Zn(2+)</name>
        <dbReference type="ChEBI" id="CHEBI:29105"/>
    </cofactor>
</comment>
<reference evidence="7 8" key="1">
    <citation type="submission" date="2014-04" db="EMBL/GenBank/DDBJ databases">
        <title>Characterization and application of a salt tolerant electro-active bacterium.</title>
        <authorList>
            <person name="Yang L."/>
            <person name="Wei S."/>
            <person name="Tay Q.X.M."/>
        </authorList>
    </citation>
    <scope>NUCLEOTIDE SEQUENCE [LARGE SCALE GENOMIC DNA]</scope>
    <source>
        <strain evidence="7 8">LY1</strain>
    </source>
</reference>
<dbReference type="PANTHER" id="PTHR42978:SF7">
    <property type="entry name" value="METALLO-HYDROLASE RV2300C-RELATED"/>
    <property type="match status" value="1"/>
</dbReference>
<gene>
    <name evidence="7" type="ORF">EL17_18230</name>
</gene>
<dbReference type="InterPro" id="IPR001279">
    <property type="entry name" value="Metallo-B-lactamas"/>
</dbReference>
<evidence type="ECO:0000313" key="7">
    <source>
        <dbReference type="EMBL" id="KEO72675.1"/>
    </source>
</evidence>
<dbReference type="InterPro" id="IPR051013">
    <property type="entry name" value="MBL_superfamily_lactonases"/>
</dbReference>
<dbReference type="RefSeq" id="WP_051720142.1">
    <property type="nucleotide sequence ID" value="NZ_JMIH01000024.1"/>
</dbReference>
<dbReference type="PANTHER" id="PTHR42978">
    <property type="entry name" value="QUORUM-QUENCHING LACTONASE YTNP-RELATED-RELATED"/>
    <property type="match status" value="1"/>
</dbReference>
<evidence type="ECO:0000313" key="8">
    <source>
        <dbReference type="Proteomes" id="UP000027821"/>
    </source>
</evidence>
<dbReference type="CDD" id="cd07729">
    <property type="entry name" value="AHL_lactonase_MBL-fold"/>
    <property type="match status" value="1"/>
</dbReference>
<organism evidence="7 8">
    <name type="scientific">Anditalea andensis</name>
    <dbReference type="NCBI Taxonomy" id="1048983"/>
    <lineage>
        <taxon>Bacteria</taxon>
        <taxon>Pseudomonadati</taxon>
        <taxon>Bacteroidota</taxon>
        <taxon>Cytophagia</taxon>
        <taxon>Cytophagales</taxon>
        <taxon>Cytophagaceae</taxon>
        <taxon>Anditalea</taxon>
    </lineage>
</organism>
<protein>
    <recommendedName>
        <fullName evidence="6">Metallo-beta-lactamase domain-containing protein</fullName>
    </recommendedName>
</protein>
<evidence type="ECO:0000256" key="3">
    <source>
        <dbReference type="ARBA" id="ARBA00022723"/>
    </source>
</evidence>